<dbReference type="GO" id="GO:0004523">
    <property type="term" value="F:RNA-DNA hybrid ribonuclease activity"/>
    <property type="evidence" value="ECO:0007669"/>
    <property type="project" value="InterPro"/>
</dbReference>
<dbReference type="AlphaFoldDB" id="A0A565ATZ3"/>
<keyword evidence="3" id="KW-1185">Reference proteome</keyword>
<dbReference type="GO" id="GO:0003676">
    <property type="term" value="F:nucleic acid binding"/>
    <property type="evidence" value="ECO:0007669"/>
    <property type="project" value="InterPro"/>
</dbReference>
<sequence>MNNMIFSKKDTLPLEVEKKAICDGREWQENQESKSKPLMLLVSKSVEAPCGEYVCQKDAVWQEDCQLAGLGWTLVHQRLKTMQCFFKGLEFVRLPFNGRGLAIRAALTHVLGEEIRTISVKSDSLQLVRAINSGSKVSKLHGIFTDMSFLFKRFESISFSYIRRNHGFSLMIGL</sequence>
<gene>
    <name evidence="2" type="ORF">ANE_LOCUS2819</name>
</gene>
<dbReference type="InterPro" id="IPR044730">
    <property type="entry name" value="RNase_H-like_dom_plant"/>
</dbReference>
<protein>
    <recommendedName>
        <fullName evidence="1">RNase H type-1 domain-containing protein</fullName>
    </recommendedName>
</protein>
<evidence type="ECO:0000259" key="1">
    <source>
        <dbReference type="Pfam" id="PF13456"/>
    </source>
</evidence>
<dbReference type="Gene3D" id="3.30.420.10">
    <property type="entry name" value="Ribonuclease H-like superfamily/Ribonuclease H"/>
    <property type="match status" value="1"/>
</dbReference>
<reference evidence="2" key="1">
    <citation type="submission" date="2019-07" db="EMBL/GenBank/DDBJ databases">
        <authorList>
            <person name="Dittberner H."/>
        </authorList>
    </citation>
    <scope>NUCLEOTIDE SEQUENCE [LARGE SCALE GENOMIC DNA]</scope>
</reference>
<evidence type="ECO:0000313" key="3">
    <source>
        <dbReference type="Proteomes" id="UP000489600"/>
    </source>
</evidence>
<name>A0A565ATZ3_9BRAS</name>
<dbReference type="InterPro" id="IPR002156">
    <property type="entry name" value="RNaseH_domain"/>
</dbReference>
<comment type="caution">
    <text evidence="2">The sequence shown here is derived from an EMBL/GenBank/DDBJ whole genome shotgun (WGS) entry which is preliminary data.</text>
</comment>
<dbReference type="EMBL" id="CABITT030000001">
    <property type="protein sequence ID" value="VVA92374.1"/>
    <property type="molecule type" value="Genomic_DNA"/>
</dbReference>
<evidence type="ECO:0000313" key="2">
    <source>
        <dbReference type="EMBL" id="VVA92374.1"/>
    </source>
</evidence>
<accession>A0A565ATZ3</accession>
<dbReference type="Pfam" id="PF13456">
    <property type="entry name" value="RVT_3"/>
    <property type="match status" value="1"/>
</dbReference>
<dbReference type="Proteomes" id="UP000489600">
    <property type="component" value="Unassembled WGS sequence"/>
</dbReference>
<feature type="domain" description="RNase H type-1" evidence="1">
    <location>
        <begin position="58"/>
        <end position="165"/>
    </location>
</feature>
<dbReference type="InterPro" id="IPR036397">
    <property type="entry name" value="RNaseH_sf"/>
</dbReference>
<dbReference type="OrthoDB" id="1712133at2759"/>
<dbReference type="CDD" id="cd06222">
    <property type="entry name" value="RNase_H_like"/>
    <property type="match status" value="1"/>
</dbReference>
<organism evidence="2 3">
    <name type="scientific">Arabis nemorensis</name>
    <dbReference type="NCBI Taxonomy" id="586526"/>
    <lineage>
        <taxon>Eukaryota</taxon>
        <taxon>Viridiplantae</taxon>
        <taxon>Streptophyta</taxon>
        <taxon>Embryophyta</taxon>
        <taxon>Tracheophyta</taxon>
        <taxon>Spermatophyta</taxon>
        <taxon>Magnoliopsida</taxon>
        <taxon>eudicotyledons</taxon>
        <taxon>Gunneridae</taxon>
        <taxon>Pentapetalae</taxon>
        <taxon>rosids</taxon>
        <taxon>malvids</taxon>
        <taxon>Brassicales</taxon>
        <taxon>Brassicaceae</taxon>
        <taxon>Arabideae</taxon>
        <taxon>Arabis</taxon>
    </lineage>
</organism>
<proteinExistence type="predicted"/>